<reference evidence="1 2" key="1">
    <citation type="submission" date="2016-07" db="EMBL/GenBank/DDBJ databases">
        <title>Pervasive Adenine N6-methylation of Active Genes in Fungi.</title>
        <authorList>
            <consortium name="DOE Joint Genome Institute"/>
            <person name="Mondo S.J."/>
            <person name="Dannebaum R.O."/>
            <person name="Kuo R.C."/>
            <person name="Labutti K."/>
            <person name="Haridas S."/>
            <person name="Kuo A."/>
            <person name="Salamov A."/>
            <person name="Ahrendt S.R."/>
            <person name="Lipzen A."/>
            <person name="Sullivan W."/>
            <person name="Andreopoulos W.B."/>
            <person name="Clum A."/>
            <person name="Lindquist E."/>
            <person name="Daum C."/>
            <person name="Ramamoorthy G.K."/>
            <person name="Gryganskyi A."/>
            <person name="Culley D."/>
            <person name="Magnuson J.K."/>
            <person name="James T.Y."/>
            <person name="O'Malley M.A."/>
            <person name="Stajich J.E."/>
            <person name="Spatafora J.W."/>
            <person name="Visel A."/>
            <person name="Grigoriev I.V."/>
        </authorList>
    </citation>
    <scope>NUCLEOTIDE SEQUENCE [LARGE SCALE GENOMIC DNA]</scope>
    <source>
        <strain evidence="1 2">NRRL 3301</strain>
    </source>
</reference>
<accession>A0A1X2G9D9</accession>
<dbReference type="EMBL" id="MCGT01000029">
    <property type="protein sequence ID" value="ORX48474.1"/>
    <property type="molecule type" value="Genomic_DNA"/>
</dbReference>
<comment type="caution">
    <text evidence="1">The sequence shown here is derived from an EMBL/GenBank/DDBJ whole genome shotgun (WGS) entry which is preliminary data.</text>
</comment>
<dbReference type="AlphaFoldDB" id="A0A1X2G9D9"/>
<evidence type="ECO:0000313" key="1">
    <source>
        <dbReference type="EMBL" id="ORX48474.1"/>
    </source>
</evidence>
<sequence>MDLHAMHAHVDGVDYEFSSSFAMNGELCSVCHGYVDVIQSSSYKRNRTGKKDEKI</sequence>
<proteinExistence type="predicted"/>
<organism evidence="1 2">
    <name type="scientific">Hesseltinella vesiculosa</name>
    <dbReference type="NCBI Taxonomy" id="101127"/>
    <lineage>
        <taxon>Eukaryota</taxon>
        <taxon>Fungi</taxon>
        <taxon>Fungi incertae sedis</taxon>
        <taxon>Mucoromycota</taxon>
        <taxon>Mucoromycotina</taxon>
        <taxon>Mucoromycetes</taxon>
        <taxon>Mucorales</taxon>
        <taxon>Cunninghamellaceae</taxon>
        <taxon>Hesseltinella</taxon>
    </lineage>
</organism>
<dbReference type="Proteomes" id="UP000242146">
    <property type="component" value="Unassembled WGS sequence"/>
</dbReference>
<name>A0A1X2G9D9_9FUNG</name>
<evidence type="ECO:0000313" key="2">
    <source>
        <dbReference type="Proteomes" id="UP000242146"/>
    </source>
</evidence>
<keyword evidence="2" id="KW-1185">Reference proteome</keyword>
<gene>
    <name evidence="1" type="ORF">DM01DRAFT_1338522</name>
</gene>
<protein>
    <submittedName>
        <fullName evidence="1">Uncharacterized protein</fullName>
    </submittedName>
</protein>